<sequence length="266" mass="29414">MFVVLFLIGFWVVGGFVPPPSPAWEADRMAEFFIDNAMPIRVGMLICASAAILIVPWAAAVSVQLKRIEGRFAVLGPCQLIGAGMSTLVFEYILFFWVAATFRAERSAPIIQAVVDLGWIPFVGLAGTAILQAVAIGVAILADKRAVPILPRWAGYANLWCALMFTPGTVNVFFKDGPLAWNGLISWYMVLVAFCIWFLINTYVVIKALNLQETQTKPPPPAETPDELDRLKADIAVMQTELERLVHSQDEQHAVLSNVQRRRSAR</sequence>
<dbReference type="Proteomes" id="UP000094243">
    <property type="component" value="Unassembled WGS sequence"/>
</dbReference>
<protein>
    <submittedName>
        <fullName evidence="2">Uncharacterized protein</fullName>
    </submittedName>
</protein>
<accession>A0A1E3S2V5</accession>
<name>A0A1E3S2V5_9MYCO</name>
<dbReference type="AlphaFoldDB" id="A0A1E3S2V5"/>
<keyword evidence="1" id="KW-1133">Transmembrane helix</keyword>
<keyword evidence="3" id="KW-1185">Reference proteome</keyword>
<dbReference type="EMBL" id="MIGZ01000003">
    <property type="protein sequence ID" value="ODQ96448.1"/>
    <property type="molecule type" value="Genomic_DNA"/>
</dbReference>
<comment type="caution">
    <text evidence="2">The sequence shown here is derived from an EMBL/GenBank/DDBJ whole genome shotgun (WGS) entry which is preliminary data.</text>
</comment>
<reference evidence="3" key="1">
    <citation type="submission" date="2016-09" db="EMBL/GenBank/DDBJ databases">
        <authorList>
            <person name="Greninger A.L."/>
            <person name="Jerome K.R."/>
            <person name="Mcnair B."/>
            <person name="Wallis C."/>
            <person name="Fang F."/>
        </authorList>
    </citation>
    <scope>NUCLEOTIDE SEQUENCE [LARGE SCALE GENOMIC DNA]</scope>
    <source>
        <strain evidence="3">M7</strain>
    </source>
</reference>
<keyword evidence="1" id="KW-0472">Membrane</keyword>
<evidence type="ECO:0000256" key="1">
    <source>
        <dbReference type="SAM" id="Phobius"/>
    </source>
</evidence>
<feature type="transmembrane region" description="Helical" evidence="1">
    <location>
        <begin position="186"/>
        <end position="206"/>
    </location>
</feature>
<evidence type="ECO:0000313" key="2">
    <source>
        <dbReference type="EMBL" id="ODQ96448.1"/>
    </source>
</evidence>
<feature type="transmembrane region" description="Helical" evidence="1">
    <location>
        <begin position="39"/>
        <end position="60"/>
    </location>
</feature>
<keyword evidence="1" id="KW-0812">Transmembrane</keyword>
<feature type="transmembrane region" description="Helical" evidence="1">
    <location>
        <begin position="72"/>
        <end position="99"/>
    </location>
</feature>
<feature type="transmembrane region" description="Helical" evidence="1">
    <location>
        <begin position="153"/>
        <end position="174"/>
    </location>
</feature>
<proteinExistence type="predicted"/>
<gene>
    <name evidence="2" type="ORF">BHQ17_01070</name>
</gene>
<feature type="transmembrane region" description="Helical" evidence="1">
    <location>
        <begin position="119"/>
        <end position="141"/>
    </location>
</feature>
<evidence type="ECO:0000313" key="3">
    <source>
        <dbReference type="Proteomes" id="UP000094243"/>
    </source>
</evidence>
<organism evidence="2 3">
    <name type="scientific">Mycolicibacterium holsaticum</name>
    <dbReference type="NCBI Taxonomy" id="152142"/>
    <lineage>
        <taxon>Bacteria</taxon>
        <taxon>Bacillati</taxon>
        <taxon>Actinomycetota</taxon>
        <taxon>Actinomycetes</taxon>
        <taxon>Mycobacteriales</taxon>
        <taxon>Mycobacteriaceae</taxon>
        <taxon>Mycolicibacterium</taxon>
    </lineage>
</organism>